<reference evidence="2 3" key="1">
    <citation type="journal article" date="2018" name="Nat. Biotechnol.">
        <title>A standardized bacterial taxonomy based on genome phylogeny substantially revises the tree of life.</title>
        <authorList>
            <person name="Parks D.H."/>
            <person name="Chuvochina M."/>
            <person name="Waite D.W."/>
            <person name="Rinke C."/>
            <person name="Skarshewski A."/>
            <person name="Chaumeil P.A."/>
            <person name="Hugenholtz P."/>
        </authorList>
    </citation>
    <scope>NUCLEOTIDE SEQUENCE [LARGE SCALE GENOMIC DNA]</scope>
    <source>
        <strain evidence="2">UBA8672</strain>
    </source>
</reference>
<proteinExistence type="predicted"/>
<gene>
    <name evidence="2" type="ORF">DHM44_03525</name>
</gene>
<evidence type="ECO:0008006" key="4">
    <source>
        <dbReference type="Google" id="ProtNLM"/>
    </source>
</evidence>
<comment type="caution">
    <text evidence="2">The sequence shown here is derived from an EMBL/GenBank/DDBJ whole genome shotgun (WGS) entry which is preliminary data.</text>
</comment>
<feature type="transmembrane region" description="Helical" evidence="1">
    <location>
        <begin position="12"/>
        <end position="34"/>
    </location>
</feature>
<dbReference type="AlphaFoldDB" id="A0A3D5QC43"/>
<organism evidence="2 3">
    <name type="scientific">Flexistipes sinusarabici</name>
    <dbReference type="NCBI Taxonomy" id="2352"/>
    <lineage>
        <taxon>Bacteria</taxon>
        <taxon>Pseudomonadati</taxon>
        <taxon>Deferribacterota</taxon>
        <taxon>Deferribacteres</taxon>
        <taxon>Deferribacterales</taxon>
        <taxon>Flexistipitaceae</taxon>
        <taxon>Flexistipes</taxon>
    </lineage>
</organism>
<dbReference type="EMBL" id="DPPF01000072">
    <property type="protein sequence ID" value="HCW92732.1"/>
    <property type="molecule type" value="Genomic_DNA"/>
</dbReference>
<dbReference type="OMA" id="PWLTIIF"/>
<feature type="transmembrane region" description="Helical" evidence="1">
    <location>
        <begin position="46"/>
        <end position="67"/>
    </location>
</feature>
<evidence type="ECO:0000313" key="3">
    <source>
        <dbReference type="Proteomes" id="UP000262325"/>
    </source>
</evidence>
<name>A0A3D5QC43_FLESI</name>
<dbReference type="Proteomes" id="UP000262325">
    <property type="component" value="Unassembled WGS sequence"/>
</dbReference>
<evidence type="ECO:0000256" key="1">
    <source>
        <dbReference type="SAM" id="Phobius"/>
    </source>
</evidence>
<evidence type="ECO:0000313" key="2">
    <source>
        <dbReference type="EMBL" id="HCW92732.1"/>
    </source>
</evidence>
<keyword evidence="1" id="KW-0472">Membrane</keyword>
<dbReference type="Pfam" id="PF09527">
    <property type="entry name" value="ATPase_gene1"/>
    <property type="match status" value="1"/>
</dbReference>
<protein>
    <recommendedName>
        <fullName evidence="4">AtpZ/AtpI family protein</fullName>
    </recommendedName>
</protein>
<keyword evidence="1" id="KW-0812">Transmembrane</keyword>
<dbReference type="InterPro" id="IPR032820">
    <property type="entry name" value="ATPase_put"/>
</dbReference>
<keyword evidence="1" id="KW-1133">Transmembrane helix</keyword>
<sequence length="82" mass="9391">MSKGKFDKNSRQWLNASTIGISMVLAIVVGTLMGVYLDKYFGTKPWLTLIFMILGIIAGFKNVFYFLKKTDLYDKNDKDNEN</sequence>
<accession>A0A3D5QC43</accession>